<proteinExistence type="inferred from homology"/>
<dbReference type="FunFam" id="1.10.10.10:FF:000038">
    <property type="entry name" value="Glycine cleavage system transcriptional activator"/>
    <property type="match status" value="1"/>
</dbReference>
<reference evidence="6 7" key="1">
    <citation type="submission" date="2019-06" db="EMBL/GenBank/DDBJ databases">
        <title>New taxonomy in bacterial strain CC-CFT640, isolated from vineyard.</title>
        <authorList>
            <person name="Lin S.-Y."/>
            <person name="Tsai C.-F."/>
            <person name="Young C.-C."/>
        </authorList>
    </citation>
    <scope>NUCLEOTIDE SEQUENCE [LARGE SCALE GENOMIC DNA]</scope>
    <source>
        <strain evidence="6 7">CC-CFT640</strain>
    </source>
</reference>
<dbReference type="RefSeq" id="WP_147851423.1">
    <property type="nucleotide sequence ID" value="NZ_VDUZ01000056.1"/>
</dbReference>
<keyword evidence="2" id="KW-0805">Transcription regulation</keyword>
<dbReference type="InterPro" id="IPR000847">
    <property type="entry name" value="LysR_HTH_N"/>
</dbReference>
<name>A0A5C8PAN3_9HYPH</name>
<dbReference type="InterPro" id="IPR036388">
    <property type="entry name" value="WH-like_DNA-bd_sf"/>
</dbReference>
<keyword evidence="7" id="KW-1185">Reference proteome</keyword>
<dbReference type="Gene3D" id="3.40.190.10">
    <property type="entry name" value="Periplasmic binding protein-like II"/>
    <property type="match status" value="2"/>
</dbReference>
<dbReference type="OrthoDB" id="9794694at2"/>
<dbReference type="Pfam" id="PF00126">
    <property type="entry name" value="HTH_1"/>
    <property type="match status" value="1"/>
</dbReference>
<organism evidence="6 7">
    <name type="scientific">Vineibacter terrae</name>
    <dbReference type="NCBI Taxonomy" id="2586908"/>
    <lineage>
        <taxon>Bacteria</taxon>
        <taxon>Pseudomonadati</taxon>
        <taxon>Pseudomonadota</taxon>
        <taxon>Alphaproteobacteria</taxon>
        <taxon>Hyphomicrobiales</taxon>
        <taxon>Vineibacter</taxon>
    </lineage>
</organism>
<dbReference type="CDD" id="cd08432">
    <property type="entry name" value="PBP2_GcdR_TrpI_HvrB_AmpR_like"/>
    <property type="match status" value="1"/>
</dbReference>
<dbReference type="GO" id="GO:0006351">
    <property type="term" value="P:DNA-templated transcription"/>
    <property type="evidence" value="ECO:0007669"/>
    <property type="project" value="TreeGrafter"/>
</dbReference>
<dbReference type="InterPro" id="IPR036390">
    <property type="entry name" value="WH_DNA-bd_sf"/>
</dbReference>
<evidence type="ECO:0000256" key="4">
    <source>
        <dbReference type="ARBA" id="ARBA00023163"/>
    </source>
</evidence>
<evidence type="ECO:0000256" key="3">
    <source>
        <dbReference type="ARBA" id="ARBA00023125"/>
    </source>
</evidence>
<dbReference type="InterPro" id="IPR058163">
    <property type="entry name" value="LysR-type_TF_proteobact-type"/>
</dbReference>
<dbReference type="SUPFAM" id="SSF46785">
    <property type="entry name" value="Winged helix' DNA-binding domain"/>
    <property type="match status" value="1"/>
</dbReference>
<dbReference type="InterPro" id="IPR005119">
    <property type="entry name" value="LysR_subst-bd"/>
</dbReference>
<dbReference type="PANTHER" id="PTHR30537:SF74">
    <property type="entry name" value="HTH-TYPE TRANSCRIPTIONAL REGULATOR TRPI"/>
    <property type="match status" value="1"/>
</dbReference>
<dbReference type="SUPFAM" id="SSF53850">
    <property type="entry name" value="Periplasmic binding protein-like II"/>
    <property type="match status" value="1"/>
</dbReference>
<evidence type="ECO:0000256" key="2">
    <source>
        <dbReference type="ARBA" id="ARBA00023015"/>
    </source>
</evidence>
<evidence type="ECO:0000259" key="5">
    <source>
        <dbReference type="PROSITE" id="PS50931"/>
    </source>
</evidence>
<accession>A0A5C8PAN3</accession>
<feature type="domain" description="HTH lysR-type" evidence="5">
    <location>
        <begin position="16"/>
        <end position="73"/>
    </location>
</feature>
<evidence type="ECO:0000313" key="6">
    <source>
        <dbReference type="EMBL" id="TXL70629.1"/>
    </source>
</evidence>
<dbReference type="GO" id="GO:0003700">
    <property type="term" value="F:DNA-binding transcription factor activity"/>
    <property type="evidence" value="ECO:0007669"/>
    <property type="project" value="InterPro"/>
</dbReference>
<comment type="caution">
    <text evidence="6">The sequence shown here is derived from an EMBL/GenBank/DDBJ whole genome shotgun (WGS) entry which is preliminary data.</text>
</comment>
<dbReference type="EMBL" id="VDUZ01000056">
    <property type="protein sequence ID" value="TXL70629.1"/>
    <property type="molecule type" value="Genomic_DNA"/>
</dbReference>
<dbReference type="AlphaFoldDB" id="A0A5C8PAN3"/>
<dbReference type="PANTHER" id="PTHR30537">
    <property type="entry name" value="HTH-TYPE TRANSCRIPTIONAL REGULATOR"/>
    <property type="match status" value="1"/>
</dbReference>
<comment type="similarity">
    <text evidence="1">Belongs to the LysR transcriptional regulatory family.</text>
</comment>
<evidence type="ECO:0000256" key="1">
    <source>
        <dbReference type="ARBA" id="ARBA00009437"/>
    </source>
</evidence>
<dbReference type="Pfam" id="PF03466">
    <property type="entry name" value="LysR_substrate"/>
    <property type="match status" value="1"/>
</dbReference>
<evidence type="ECO:0000313" key="7">
    <source>
        <dbReference type="Proteomes" id="UP000321638"/>
    </source>
</evidence>
<dbReference type="GO" id="GO:0043565">
    <property type="term" value="F:sequence-specific DNA binding"/>
    <property type="evidence" value="ECO:0007669"/>
    <property type="project" value="TreeGrafter"/>
</dbReference>
<dbReference type="PROSITE" id="PS50931">
    <property type="entry name" value="HTH_LYSR"/>
    <property type="match status" value="1"/>
</dbReference>
<dbReference type="Gene3D" id="1.10.10.10">
    <property type="entry name" value="Winged helix-like DNA-binding domain superfamily/Winged helix DNA-binding domain"/>
    <property type="match status" value="1"/>
</dbReference>
<keyword evidence="4" id="KW-0804">Transcription</keyword>
<dbReference type="PRINTS" id="PR00039">
    <property type="entry name" value="HTHLYSR"/>
</dbReference>
<gene>
    <name evidence="6" type="ORF">FHP25_33800</name>
</gene>
<keyword evidence="3" id="KW-0238">DNA-binding</keyword>
<dbReference type="Proteomes" id="UP000321638">
    <property type="component" value="Unassembled WGS sequence"/>
</dbReference>
<protein>
    <submittedName>
        <fullName evidence="6">LysR family transcriptional regulator</fullName>
    </submittedName>
</protein>
<sequence length="319" mass="35474">MTFMHELVCIVAYDGTPLNPLRVFEIAARLGSFTKAADELNVTQPAVSRQIATLENFLNVRLFSRDRNVTNLTPEGSEYYARIAPALQAIASATSDLRARELMLPLRVKIYPTFAVKWLIPRLGTFHKSYPRITIRLVSAVAPVDFSRDRVDVAIQLGSTADRGVVSERLFPDVIQPVCSPALLRGSVALKTIDDIAAHKLLHSQYRMRDWPDWLLAVNRPDVISEKAMTFPSSVLTYQAAIEGLGIAIGQPRLLQSELARGQLMALFTPIARNLAYYALWPADRPQNRGLRSFMAWLRAEVAQQTDPIAPPGKARPSG</sequence>